<evidence type="ECO:0000313" key="3">
    <source>
        <dbReference type="EMBL" id="MBY5957408.1"/>
    </source>
</evidence>
<evidence type="ECO:0000313" key="4">
    <source>
        <dbReference type="Proteomes" id="UP000753961"/>
    </source>
</evidence>
<reference evidence="3" key="1">
    <citation type="submission" date="2021-06" db="EMBL/GenBank/DDBJ databases">
        <title>44 bacteria genomes isolated from Dapeng, Shenzhen.</title>
        <authorList>
            <person name="Zheng W."/>
            <person name="Yu S."/>
            <person name="Huang Y."/>
        </authorList>
    </citation>
    <scope>NUCLEOTIDE SEQUENCE</scope>
    <source>
        <strain evidence="3">DP5N28-2</strain>
    </source>
</reference>
<comment type="caution">
    <text evidence="3">The sequence shown here is derived from an EMBL/GenBank/DDBJ whole genome shotgun (WGS) entry which is preliminary data.</text>
</comment>
<dbReference type="AlphaFoldDB" id="A0A953HT34"/>
<dbReference type="EMBL" id="JAHVHU010000005">
    <property type="protein sequence ID" value="MBY5957408.1"/>
    <property type="molecule type" value="Genomic_DNA"/>
</dbReference>
<dbReference type="Proteomes" id="UP000753961">
    <property type="component" value="Unassembled WGS sequence"/>
</dbReference>
<name>A0A953HT34_9BACT</name>
<organism evidence="3 4">
    <name type="scientific">Membranihabitans marinus</name>
    <dbReference type="NCBI Taxonomy" id="1227546"/>
    <lineage>
        <taxon>Bacteria</taxon>
        <taxon>Pseudomonadati</taxon>
        <taxon>Bacteroidota</taxon>
        <taxon>Saprospiria</taxon>
        <taxon>Saprospirales</taxon>
        <taxon>Saprospiraceae</taxon>
        <taxon>Membranihabitans</taxon>
    </lineage>
</organism>
<feature type="transmembrane region" description="Helical" evidence="2">
    <location>
        <begin position="18"/>
        <end position="37"/>
    </location>
</feature>
<protein>
    <submittedName>
        <fullName evidence="3">Uncharacterized protein</fullName>
    </submittedName>
</protein>
<sequence>MEQHNQKNMSSEQSSRNIAIFSVIALLLLVLSGYLFYQNTQLRKDMVRMDQEFTDLQDINIQLDEEFKSAQRELESLKGENVELNKLIDEQIGKLEEQKNQIALLVRQNRNYSEAQEEIEELRATVAQYIEEINQLKDENIFLTEENQTLKNQTDSLTVAVEASQQRADSLLTEQEVLTEEKENLSKENTALNVKVMEASRISIEDINVKGYATKESGKEVRRRRAENVEILNICFETQVNQLAAEGEETFYVRVLNPTGETISVQAAGSGVMTLLKTNTPIPYSTKQSIEYKHKGEEVCLVWAPGIPFQEGLYAVEVYNKGFLVGHTTFKLR</sequence>
<feature type="coiled-coil region" evidence="1">
    <location>
        <begin position="60"/>
        <end position="195"/>
    </location>
</feature>
<keyword evidence="2" id="KW-0812">Transmembrane</keyword>
<keyword evidence="2" id="KW-0472">Membrane</keyword>
<evidence type="ECO:0000256" key="2">
    <source>
        <dbReference type="SAM" id="Phobius"/>
    </source>
</evidence>
<evidence type="ECO:0000256" key="1">
    <source>
        <dbReference type="SAM" id="Coils"/>
    </source>
</evidence>
<dbReference type="Gene3D" id="1.10.287.1490">
    <property type="match status" value="1"/>
</dbReference>
<proteinExistence type="predicted"/>
<dbReference type="RefSeq" id="WP_222578931.1">
    <property type="nucleotide sequence ID" value="NZ_JAHVHU010000005.1"/>
</dbReference>
<gene>
    <name evidence="3" type="ORF">KUV50_04615</name>
</gene>
<keyword evidence="2" id="KW-1133">Transmembrane helix</keyword>
<keyword evidence="4" id="KW-1185">Reference proteome</keyword>
<accession>A0A953HT34</accession>
<keyword evidence="1" id="KW-0175">Coiled coil</keyword>